<dbReference type="Proteomes" id="UP000583266">
    <property type="component" value="Unassembled WGS sequence"/>
</dbReference>
<organism evidence="1 2">
    <name type="scientific">Chitinophaga fulva</name>
    <dbReference type="NCBI Taxonomy" id="2728842"/>
    <lineage>
        <taxon>Bacteria</taxon>
        <taxon>Pseudomonadati</taxon>
        <taxon>Bacteroidota</taxon>
        <taxon>Chitinophagia</taxon>
        <taxon>Chitinophagales</taxon>
        <taxon>Chitinophagaceae</taxon>
        <taxon>Chitinophaga</taxon>
    </lineage>
</organism>
<evidence type="ECO:0000313" key="2">
    <source>
        <dbReference type="Proteomes" id="UP000583266"/>
    </source>
</evidence>
<dbReference type="PROSITE" id="PS51257">
    <property type="entry name" value="PROKAR_LIPOPROTEIN"/>
    <property type="match status" value="1"/>
</dbReference>
<evidence type="ECO:0008006" key="3">
    <source>
        <dbReference type="Google" id="ProtNLM"/>
    </source>
</evidence>
<dbReference type="EMBL" id="JABBGC010000003">
    <property type="protein sequence ID" value="NML40193.1"/>
    <property type="molecule type" value="Genomic_DNA"/>
</dbReference>
<gene>
    <name evidence="1" type="ORF">HHL17_23540</name>
</gene>
<evidence type="ECO:0000313" key="1">
    <source>
        <dbReference type="EMBL" id="NML40193.1"/>
    </source>
</evidence>
<dbReference type="AlphaFoldDB" id="A0A848GTY4"/>
<comment type="caution">
    <text evidence="1">The sequence shown here is derived from an EMBL/GenBank/DDBJ whole genome shotgun (WGS) entry which is preliminary data.</text>
</comment>
<name>A0A848GTY4_9BACT</name>
<proteinExistence type="predicted"/>
<reference evidence="1 2" key="1">
    <citation type="submission" date="2020-04" db="EMBL/GenBank/DDBJ databases">
        <title>Chitinophaga sp. G-6-1-13 sp. nov., isolated from soil.</title>
        <authorList>
            <person name="Dahal R.H."/>
            <person name="Chaudhary D.K."/>
        </authorList>
    </citation>
    <scope>NUCLEOTIDE SEQUENCE [LARGE SCALE GENOMIC DNA]</scope>
    <source>
        <strain evidence="1 2">G-6-1-13</strain>
    </source>
</reference>
<dbReference type="RefSeq" id="WP_169227305.1">
    <property type="nucleotide sequence ID" value="NZ_JABBGC010000003.1"/>
</dbReference>
<sequence>MRYALFCWLLILAACGRPSRPVSRLFTQDSGFINKKEVLDFLVSKHMGDTAGHRWTYYDDTDVVGKYYRLPDGNVIACMKNMREGDLSEHLLLEITPADSIIKREPYTHWMYACCWDGFDGFMKSGDYFVYKACGTGTGYCSSNTYYFQHVTPQNDLSYVMTGYWNSMGRMGTNCSSRISSQSDLNGDTLTIHYKLEEFDRDDSTRSHPDYTIPFTVVFLKDEYGWSAIDSTLLKEYELY</sequence>
<protein>
    <recommendedName>
        <fullName evidence="3">Lipoprotein</fullName>
    </recommendedName>
</protein>
<accession>A0A848GTY4</accession>
<keyword evidence="2" id="KW-1185">Reference proteome</keyword>